<proteinExistence type="predicted"/>
<name>A0ABP0IRX8_9DINO</name>
<evidence type="ECO:0000313" key="2">
    <source>
        <dbReference type="Proteomes" id="UP001642464"/>
    </source>
</evidence>
<protein>
    <submittedName>
        <fullName evidence="1">Uncharacterized protein</fullName>
    </submittedName>
</protein>
<dbReference type="EMBL" id="CAXAMM010004914">
    <property type="protein sequence ID" value="CAK9005343.1"/>
    <property type="molecule type" value="Genomic_DNA"/>
</dbReference>
<evidence type="ECO:0000313" key="1">
    <source>
        <dbReference type="EMBL" id="CAK9005343.1"/>
    </source>
</evidence>
<comment type="caution">
    <text evidence="1">The sequence shown here is derived from an EMBL/GenBank/DDBJ whole genome shotgun (WGS) entry which is preliminary data.</text>
</comment>
<sequence>MAHPMGFNPFCQIRIPCAQEFAAIAEQIRAALKEETANLWTHVREACALTKGLVARDGWGSLSALVALTIFSAALQQRVSLASRDHLAMRVEEVWRQFQASVGVVAAKPMGRRPDGQVSQVRQST</sequence>
<gene>
    <name evidence="1" type="ORF">SCF082_LOCUS8551</name>
</gene>
<accession>A0ABP0IRX8</accession>
<reference evidence="1 2" key="1">
    <citation type="submission" date="2024-02" db="EMBL/GenBank/DDBJ databases">
        <authorList>
            <person name="Chen Y."/>
            <person name="Shah S."/>
            <person name="Dougan E. K."/>
            <person name="Thang M."/>
            <person name="Chan C."/>
        </authorList>
    </citation>
    <scope>NUCLEOTIDE SEQUENCE [LARGE SCALE GENOMIC DNA]</scope>
</reference>
<keyword evidence="2" id="KW-1185">Reference proteome</keyword>
<dbReference type="Proteomes" id="UP001642464">
    <property type="component" value="Unassembled WGS sequence"/>
</dbReference>
<organism evidence="1 2">
    <name type="scientific">Durusdinium trenchii</name>
    <dbReference type="NCBI Taxonomy" id="1381693"/>
    <lineage>
        <taxon>Eukaryota</taxon>
        <taxon>Sar</taxon>
        <taxon>Alveolata</taxon>
        <taxon>Dinophyceae</taxon>
        <taxon>Suessiales</taxon>
        <taxon>Symbiodiniaceae</taxon>
        <taxon>Durusdinium</taxon>
    </lineage>
</organism>